<dbReference type="EMBL" id="FOVM01000007">
    <property type="protein sequence ID" value="SFN87768.1"/>
    <property type="molecule type" value="Genomic_DNA"/>
</dbReference>
<evidence type="ECO:0000256" key="6">
    <source>
        <dbReference type="ARBA" id="ARBA00022927"/>
    </source>
</evidence>
<evidence type="ECO:0000256" key="7">
    <source>
        <dbReference type="ARBA" id="ARBA00022989"/>
    </source>
</evidence>
<dbReference type="SMART" id="SM01323">
    <property type="entry name" value="YajC"/>
    <property type="match status" value="1"/>
</dbReference>
<evidence type="ECO:0000256" key="2">
    <source>
        <dbReference type="ARBA" id="ARBA00006742"/>
    </source>
</evidence>
<gene>
    <name evidence="12" type="ORF">SAMN05216219_2400</name>
</gene>
<keyword evidence="3" id="KW-0813">Transport</keyword>
<dbReference type="RefSeq" id="WP_090711758.1">
    <property type="nucleotide sequence ID" value="NZ_FOVM01000007.1"/>
</dbReference>
<evidence type="ECO:0000256" key="9">
    <source>
        <dbReference type="ARBA" id="ARBA00023136"/>
    </source>
</evidence>
<evidence type="ECO:0000256" key="3">
    <source>
        <dbReference type="ARBA" id="ARBA00022448"/>
    </source>
</evidence>
<keyword evidence="4" id="KW-1003">Cell membrane</keyword>
<dbReference type="Proteomes" id="UP000198867">
    <property type="component" value="Unassembled WGS sequence"/>
</dbReference>
<name>A0A1I5CLB8_9MICO</name>
<evidence type="ECO:0000256" key="1">
    <source>
        <dbReference type="ARBA" id="ARBA00004162"/>
    </source>
</evidence>
<keyword evidence="13" id="KW-1185">Reference proteome</keyword>
<keyword evidence="8" id="KW-0811">Translocation</keyword>
<dbReference type="GO" id="GO:0015031">
    <property type="term" value="P:protein transport"/>
    <property type="evidence" value="ECO:0007669"/>
    <property type="project" value="UniProtKB-KW"/>
</dbReference>
<comment type="similarity">
    <text evidence="2">Belongs to the YajC family.</text>
</comment>
<feature type="compositionally biased region" description="Basic and acidic residues" evidence="10">
    <location>
        <begin position="124"/>
        <end position="139"/>
    </location>
</feature>
<keyword evidence="5 11" id="KW-0812">Transmembrane</keyword>
<dbReference type="GO" id="GO:0005886">
    <property type="term" value="C:plasma membrane"/>
    <property type="evidence" value="ECO:0007669"/>
    <property type="project" value="UniProtKB-SubCell"/>
</dbReference>
<proteinExistence type="inferred from homology"/>
<evidence type="ECO:0000256" key="8">
    <source>
        <dbReference type="ARBA" id="ARBA00023010"/>
    </source>
</evidence>
<keyword evidence="6" id="KW-0653">Protein transport</keyword>
<dbReference type="OrthoDB" id="3267178at2"/>
<sequence length="139" mass="15237">MILDPLSIGMLAILAVLIFFMFRNGQKRKKDLEEKQTKIVPGAEVMTNFGVFGTILSVNDDKVQVETSPGNVLTVHKQTIVRFLDDEVAPAEADDVSDSAPEQVNEDHPTYPAAPEFGESADTTDTKPASDSREKNTDQ</sequence>
<organism evidence="12 13">
    <name type="scientific">Mycetocola miduiensis</name>
    <dbReference type="NCBI Taxonomy" id="995034"/>
    <lineage>
        <taxon>Bacteria</taxon>
        <taxon>Bacillati</taxon>
        <taxon>Actinomycetota</taxon>
        <taxon>Actinomycetes</taxon>
        <taxon>Micrococcales</taxon>
        <taxon>Microbacteriaceae</taxon>
        <taxon>Mycetocola</taxon>
    </lineage>
</organism>
<evidence type="ECO:0000256" key="4">
    <source>
        <dbReference type="ARBA" id="ARBA00022475"/>
    </source>
</evidence>
<keyword evidence="9 11" id="KW-0472">Membrane</keyword>
<dbReference type="Pfam" id="PF02699">
    <property type="entry name" value="YajC"/>
    <property type="match status" value="1"/>
</dbReference>
<dbReference type="PANTHER" id="PTHR33909:SF1">
    <property type="entry name" value="SEC TRANSLOCON ACCESSORY COMPLEX SUBUNIT YAJC"/>
    <property type="match status" value="1"/>
</dbReference>
<accession>A0A1I5CLB8</accession>
<dbReference type="AlphaFoldDB" id="A0A1I5CLB8"/>
<feature type="region of interest" description="Disordered" evidence="10">
    <location>
        <begin position="91"/>
        <end position="139"/>
    </location>
</feature>
<evidence type="ECO:0000256" key="5">
    <source>
        <dbReference type="ARBA" id="ARBA00022692"/>
    </source>
</evidence>
<evidence type="ECO:0000256" key="11">
    <source>
        <dbReference type="SAM" id="Phobius"/>
    </source>
</evidence>
<keyword evidence="7 11" id="KW-1133">Transmembrane helix</keyword>
<dbReference type="STRING" id="995034.SAMN05216219_2400"/>
<dbReference type="InterPro" id="IPR003849">
    <property type="entry name" value="Preprotein_translocase_YajC"/>
</dbReference>
<reference evidence="13" key="1">
    <citation type="submission" date="2016-10" db="EMBL/GenBank/DDBJ databases">
        <authorList>
            <person name="Varghese N."/>
            <person name="Submissions S."/>
        </authorList>
    </citation>
    <scope>NUCLEOTIDE SEQUENCE [LARGE SCALE GENOMIC DNA]</scope>
    <source>
        <strain evidence="13">CGMCC 1.11101</strain>
    </source>
</reference>
<evidence type="ECO:0000313" key="12">
    <source>
        <dbReference type="EMBL" id="SFN87768.1"/>
    </source>
</evidence>
<feature type="transmembrane region" description="Helical" evidence="11">
    <location>
        <begin position="6"/>
        <end position="22"/>
    </location>
</feature>
<protein>
    <submittedName>
        <fullName evidence="12">Preprotein translocase subunit YajC</fullName>
    </submittedName>
</protein>
<dbReference type="PANTHER" id="PTHR33909">
    <property type="entry name" value="SEC TRANSLOCON ACCESSORY COMPLEX SUBUNIT YAJC"/>
    <property type="match status" value="1"/>
</dbReference>
<evidence type="ECO:0000256" key="10">
    <source>
        <dbReference type="SAM" id="MobiDB-lite"/>
    </source>
</evidence>
<evidence type="ECO:0000313" key="13">
    <source>
        <dbReference type="Proteomes" id="UP000198867"/>
    </source>
</evidence>
<comment type="subcellular location">
    <subcellularLocation>
        <location evidence="1">Cell membrane</location>
        <topology evidence="1">Single-pass membrane protein</topology>
    </subcellularLocation>
</comment>
<dbReference type="NCBIfam" id="TIGR00739">
    <property type="entry name" value="yajC"/>
    <property type="match status" value="1"/>
</dbReference>